<comment type="caution">
    <text evidence="2">The sequence shown here is derived from an EMBL/GenBank/DDBJ whole genome shotgun (WGS) entry which is preliminary data.</text>
</comment>
<feature type="compositionally biased region" description="Polar residues" evidence="1">
    <location>
        <begin position="50"/>
        <end position="60"/>
    </location>
</feature>
<evidence type="ECO:0000256" key="1">
    <source>
        <dbReference type="SAM" id="MobiDB-lite"/>
    </source>
</evidence>
<name>A0A8H5CX21_9AGAR</name>
<dbReference type="EMBL" id="JAACJM010000084">
    <property type="protein sequence ID" value="KAF5348954.1"/>
    <property type="molecule type" value="Genomic_DNA"/>
</dbReference>
<reference evidence="2 3" key="1">
    <citation type="journal article" date="2020" name="ISME J.">
        <title>Uncovering the hidden diversity of litter-decomposition mechanisms in mushroom-forming fungi.</title>
        <authorList>
            <person name="Floudas D."/>
            <person name="Bentzer J."/>
            <person name="Ahren D."/>
            <person name="Johansson T."/>
            <person name="Persson P."/>
            <person name="Tunlid A."/>
        </authorList>
    </citation>
    <scope>NUCLEOTIDE SEQUENCE [LARGE SCALE GENOMIC DNA]</scope>
    <source>
        <strain evidence="2 3">CBS 291.85</strain>
    </source>
</reference>
<feature type="region of interest" description="Disordered" evidence="1">
    <location>
        <begin position="193"/>
        <end position="218"/>
    </location>
</feature>
<feature type="region of interest" description="Disordered" evidence="1">
    <location>
        <begin position="1"/>
        <end position="89"/>
    </location>
</feature>
<dbReference type="Proteomes" id="UP000559256">
    <property type="component" value="Unassembled WGS sequence"/>
</dbReference>
<sequence>MPRGQSIKKPRLEDFDVPEEEAAEDNIEEYEDNTTPRRSSRKKASSPSTLVATPKQTRTAPIQPPGAPRRRKSQAKVKGSTQPLSNPSAALPSYVMGYTRLAQQPQSTFSTSRMYEMNYSYPTLSPAFHYAPSGYNSFVPSQPAREDENILSERTYPILPDSLMPYTYTFSDAVTARTPDTYINTPAAVPTDAAASALADNTSSSTPHPSTTNTSPDESLRTLQSIIDEIRNPQTLFWALQRLYHFLDNAIPNFPDQALQALPLVPNSLVDKVTMSFVKELFHTDHDPDLLWESAKLFITRKQFDELVVRRVNALKERAGSPYFQPESTAESAPPADQMPKYVQVLPVALPDYEFNTFPDSTTSKPITFPMTPETPSPSKSSVAISKMPLAPTPNTLSPSSPSNIQPKLSFAERLAQRKIPLPAERDGQTMSAPVMLPKECQVTNAALQDALLVDEGCDYNSLPPLVAGKLISWSLTQVRKGNVKFTEWGRTLPDSLEVDFWISFFKFVRHQNYVNLSRIDPRDLAAFSGHSSNSVRSVLYVRSPPEIAICLFPVLVEASHLVGYTQLKGQDPKRYHKLDAILHSQEVDRAVAVITMILSEGRTEMAAEIVSDVLSFSTRVESTSPNASASSPASENRAYSSATGSSSTSTSSNSFSLPFDALVRIYDATHAAEKFDVNADLTAIDTILPCWSGEIPRGSLAVVGSTITSTNNNRAGPPLKVNFNIRFAIVLGVPAR</sequence>
<evidence type="ECO:0000313" key="3">
    <source>
        <dbReference type="Proteomes" id="UP000559256"/>
    </source>
</evidence>
<evidence type="ECO:0000313" key="2">
    <source>
        <dbReference type="EMBL" id="KAF5348954.1"/>
    </source>
</evidence>
<feature type="compositionally biased region" description="Low complexity" evidence="1">
    <location>
        <begin position="193"/>
        <end position="216"/>
    </location>
</feature>
<feature type="region of interest" description="Disordered" evidence="1">
    <location>
        <begin position="364"/>
        <end position="383"/>
    </location>
</feature>
<accession>A0A8H5CX21</accession>
<organism evidence="2 3">
    <name type="scientific">Tetrapyrgos nigripes</name>
    <dbReference type="NCBI Taxonomy" id="182062"/>
    <lineage>
        <taxon>Eukaryota</taxon>
        <taxon>Fungi</taxon>
        <taxon>Dikarya</taxon>
        <taxon>Basidiomycota</taxon>
        <taxon>Agaricomycotina</taxon>
        <taxon>Agaricomycetes</taxon>
        <taxon>Agaricomycetidae</taxon>
        <taxon>Agaricales</taxon>
        <taxon>Marasmiineae</taxon>
        <taxon>Marasmiaceae</taxon>
        <taxon>Tetrapyrgos</taxon>
    </lineage>
</organism>
<feature type="compositionally biased region" description="Acidic residues" evidence="1">
    <location>
        <begin position="15"/>
        <end position="32"/>
    </location>
</feature>
<feature type="region of interest" description="Disordered" evidence="1">
    <location>
        <begin position="623"/>
        <end position="655"/>
    </location>
</feature>
<dbReference type="AlphaFoldDB" id="A0A8H5CX21"/>
<proteinExistence type="predicted"/>
<keyword evidence="3" id="KW-1185">Reference proteome</keyword>
<feature type="compositionally biased region" description="Polar residues" evidence="1">
    <location>
        <begin position="79"/>
        <end position="88"/>
    </location>
</feature>
<protein>
    <submittedName>
        <fullName evidence="2">Uncharacterized protein</fullName>
    </submittedName>
</protein>
<gene>
    <name evidence="2" type="ORF">D9758_014226</name>
</gene>
<dbReference type="OrthoDB" id="3067694at2759"/>